<dbReference type="EMBL" id="BARU01046055">
    <property type="protein sequence ID" value="GAH98948.1"/>
    <property type="molecule type" value="Genomic_DNA"/>
</dbReference>
<feature type="non-terminal residue" evidence="2">
    <location>
        <position position="135"/>
    </location>
</feature>
<dbReference type="InterPro" id="IPR008948">
    <property type="entry name" value="L-Aspartase-like"/>
</dbReference>
<name>X1LXW4_9ZZZZ</name>
<dbReference type="Gene3D" id="1.20.200.10">
    <property type="entry name" value="Fumarase/aspartase (Central domain)"/>
    <property type="match status" value="1"/>
</dbReference>
<accession>X1LXW4</accession>
<dbReference type="InterPro" id="IPR009049">
    <property type="entry name" value="Argininosuccinate_lyase"/>
</dbReference>
<dbReference type="PANTHER" id="PTHR43814">
    <property type="entry name" value="ARGININOSUCCINATE LYASE"/>
    <property type="match status" value="1"/>
</dbReference>
<feature type="non-terminal residue" evidence="2">
    <location>
        <position position="1"/>
    </location>
</feature>
<proteinExistence type="predicted"/>
<dbReference type="Pfam" id="PF14698">
    <property type="entry name" value="ASL_C2"/>
    <property type="match status" value="1"/>
</dbReference>
<dbReference type="Gene3D" id="1.10.40.30">
    <property type="entry name" value="Fumarase/aspartase (C-terminal domain)"/>
    <property type="match status" value="1"/>
</dbReference>
<organism evidence="2">
    <name type="scientific">marine sediment metagenome</name>
    <dbReference type="NCBI Taxonomy" id="412755"/>
    <lineage>
        <taxon>unclassified sequences</taxon>
        <taxon>metagenomes</taxon>
        <taxon>ecological metagenomes</taxon>
    </lineage>
</organism>
<protein>
    <recommendedName>
        <fullName evidence="1">Argininosuccinate lyase C-terminal domain-containing protein</fullName>
    </recommendedName>
</protein>
<dbReference type="GO" id="GO:0004056">
    <property type="term" value="F:argininosuccinate lyase activity"/>
    <property type="evidence" value="ECO:0007669"/>
    <property type="project" value="InterPro"/>
</dbReference>
<dbReference type="FunFam" id="1.10.40.30:FF:000001">
    <property type="entry name" value="Argininosuccinate lyase"/>
    <property type="match status" value="1"/>
</dbReference>
<dbReference type="PANTHER" id="PTHR43814:SF1">
    <property type="entry name" value="ARGININOSUCCINATE LYASE"/>
    <property type="match status" value="1"/>
</dbReference>
<sequence>DVAELARGKTGRVYGNLIAILTTMKALPLAYNRDTQEDKEGLFDTVDTLHSTLRVFAEMVKTTKVNAKRIREAIKKDYILATDLADYLVKKGTPFREAHSVVAKLSEYAIDNHKSFHELSLSEYHNFSPLFSEDI</sequence>
<gene>
    <name evidence="2" type="ORF">S03H2_69629</name>
</gene>
<dbReference type="AlphaFoldDB" id="X1LXW4"/>
<dbReference type="InterPro" id="IPR029419">
    <property type="entry name" value="Arg_succ_lyase_C"/>
</dbReference>
<feature type="domain" description="Argininosuccinate lyase C-terminal" evidence="1">
    <location>
        <begin position="78"/>
        <end position="135"/>
    </location>
</feature>
<evidence type="ECO:0000259" key="1">
    <source>
        <dbReference type="Pfam" id="PF14698"/>
    </source>
</evidence>
<dbReference type="SUPFAM" id="SSF48557">
    <property type="entry name" value="L-aspartase-like"/>
    <property type="match status" value="1"/>
</dbReference>
<dbReference type="GO" id="GO:0042450">
    <property type="term" value="P:L-arginine biosynthetic process via ornithine"/>
    <property type="evidence" value="ECO:0007669"/>
    <property type="project" value="InterPro"/>
</dbReference>
<comment type="caution">
    <text evidence="2">The sequence shown here is derived from an EMBL/GenBank/DDBJ whole genome shotgun (WGS) entry which is preliminary data.</text>
</comment>
<reference evidence="2" key="1">
    <citation type="journal article" date="2014" name="Front. Microbiol.">
        <title>High frequency of phylogenetically diverse reductive dehalogenase-homologous genes in deep subseafloor sedimentary metagenomes.</title>
        <authorList>
            <person name="Kawai M."/>
            <person name="Futagami T."/>
            <person name="Toyoda A."/>
            <person name="Takaki Y."/>
            <person name="Nishi S."/>
            <person name="Hori S."/>
            <person name="Arai W."/>
            <person name="Tsubouchi T."/>
            <person name="Morono Y."/>
            <person name="Uchiyama I."/>
            <person name="Ito T."/>
            <person name="Fujiyama A."/>
            <person name="Inagaki F."/>
            <person name="Takami H."/>
        </authorList>
    </citation>
    <scope>NUCLEOTIDE SEQUENCE</scope>
    <source>
        <strain evidence="2">Expedition CK06-06</strain>
    </source>
</reference>
<dbReference type="GO" id="GO:0005829">
    <property type="term" value="C:cytosol"/>
    <property type="evidence" value="ECO:0007669"/>
    <property type="project" value="TreeGrafter"/>
</dbReference>
<evidence type="ECO:0000313" key="2">
    <source>
        <dbReference type="EMBL" id="GAH98948.1"/>
    </source>
</evidence>